<feature type="transmembrane region" description="Helical" evidence="7">
    <location>
        <begin position="122"/>
        <end position="145"/>
    </location>
</feature>
<feature type="transmembrane region" description="Helical" evidence="7">
    <location>
        <begin position="319"/>
        <end position="342"/>
    </location>
</feature>
<dbReference type="Pfam" id="PF07690">
    <property type="entry name" value="MFS_1"/>
    <property type="match status" value="1"/>
</dbReference>
<evidence type="ECO:0000256" key="1">
    <source>
        <dbReference type="ARBA" id="ARBA00004651"/>
    </source>
</evidence>
<keyword evidence="10" id="KW-1185">Reference proteome</keyword>
<dbReference type="GO" id="GO:0022857">
    <property type="term" value="F:transmembrane transporter activity"/>
    <property type="evidence" value="ECO:0007669"/>
    <property type="project" value="InterPro"/>
</dbReference>
<organism evidence="9 10">
    <name type="scientific">Mycobacterium terramassiliense</name>
    <dbReference type="NCBI Taxonomy" id="1841859"/>
    <lineage>
        <taxon>Bacteria</taxon>
        <taxon>Bacillati</taxon>
        <taxon>Actinomycetota</taxon>
        <taxon>Actinomycetes</taxon>
        <taxon>Mycobacteriales</taxon>
        <taxon>Mycobacteriaceae</taxon>
        <taxon>Mycobacterium</taxon>
    </lineage>
</organism>
<evidence type="ECO:0000256" key="7">
    <source>
        <dbReference type="SAM" id="Phobius"/>
    </source>
</evidence>
<gene>
    <name evidence="9" type="ORF">MTAB308_3198</name>
</gene>
<proteinExistence type="inferred from homology"/>
<feature type="transmembrane region" description="Helical" evidence="7">
    <location>
        <begin position="294"/>
        <end position="313"/>
    </location>
</feature>
<dbReference type="Proteomes" id="UP000241595">
    <property type="component" value="Unassembled WGS sequence"/>
</dbReference>
<evidence type="ECO:0000259" key="8">
    <source>
        <dbReference type="PROSITE" id="PS50850"/>
    </source>
</evidence>
<dbReference type="InterPro" id="IPR011701">
    <property type="entry name" value="MFS"/>
</dbReference>
<dbReference type="EMBL" id="FTRV01000013">
    <property type="protein sequence ID" value="SPM29706.1"/>
    <property type="molecule type" value="Genomic_DNA"/>
</dbReference>
<feature type="transmembrane region" description="Helical" evidence="7">
    <location>
        <begin position="157"/>
        <end position="176"/>
    </location>
</feature>
<sequence>VLSSNESTELTSGPAPAPVTLEERADPRAARATFASVLALLLATGWVANHFVALMPMISERQHLDATRLDGIFAIYALGLLPGLLVGGRLSDALGRQAVALAGATATVVGTVAMLLSQQPDVLLAGRLVVGIGVGLLMSSCTAWASDLKGPAGAGTAGAVLLGGFAVGPFAAGLIARSGQPGIRWSFGLAAALVVAAMVFSVAAVRRGTATAAAAAHDWEPPPAARQGTAWALSWAMPLAPWVFASATLGFITIPGRVHTGLAAPLAAGTATLIVNGVSGFIQVLARALRWGPHAGTAGAVLAALGYAVTAVAPPTMSLALGLSVFLILGCASGLCLRDGLIDLEAAAPRRLRGALVGVFYVVTYVGFGLPLILTTVGPAISTMILGAMSLLALATAVSRAMRLRRDRHRQN</sequence>
<keyword evidence="5 7" id="KW-1133">Transmembrane helix</keyword>
<feature type="transmembrane region" description="Helical" evidence="7">
    <location>
        <begin position="235"/>
        <end position="256"/>
    </location>
</feature>
<dbReference type="AlphaFoldDB" id="A0A2U3NDW4"/>
<dbReference type="SUPFAM" id="SSF103473">
    <property type="entry name" value="MFS general substrate transporter"/>
    <property type="match status" value="1"/>
</dbReference>
<evidence type="ECO:0000313" key="9">
    <source>
        <dbReference type="EMBL" id="SPM29706.1"/>
    </source>
</evidence>
<dbReference type="Gene3D" id="1.20.1250.20">
    <property type="entry name" value="MFS general substrate transporter like domains"/>
    <property type="match status" value="1"/>
</dbReference>
<comment type="subcellular location">
    <subcellularLocation>
        <location evidence="1">Cell membrane</location>
        <topology evidence="1">Multi-pass membrane protein</topology>
    </subcellularLocation>
</comment>
<dbReference type="PROSITE" id="PS50850">
    <property type="entry name" value="MFS"/>
    <property type="match status" value="1"/>
</dbReference>
<evidence type="ECO:0000256" key="2">
    <source>
        <dbReference type="ARBA" id="ARBA00008335"/>
    </source>
</evidence>
<feature type="transmembrane region" description="Helical" evidence="7">
    <location>
        <begin position="72"/>
        <end position="91"/>
    </location>
</feature>
<keyword evidence="6 7" id="KW-0472">Membrane</keyword>
<evidence type="ECO:0000256" key="6">
    <source>
        <dbReference type="ARBA" id="ARBA00023136"/>
    </source>
</evidence>
<comment type="similarity">
    <text evidence="2">Belongs to the major facilitator superfamily.</text>
</comment>
<evidence type="ECO:0000313" key="10">
    <source>
        <dbReference type="Proteomes" id="UP000241595"/>
    </source>
</evidence>
<keyword evidence="3" id="KW-0813">Transport</keyword>
<evidence type="ECO:0000256" key="5">
    <source>
        <dbReference type="ARBA" id="ARBA00022989"/>
    </source>
</evidence>
<feature type="domain" description="Major facilitator superfamily (MFS) profile" evidence="8">
    <location>
        <begin position="29"/>
        <end position="412"/>
    </location>
</feature>
<evidence type="ECO:0000256" key="3">
    <source>
        <dbReference type="ARBA" id="ARBA00022448"/>
    </source>
</evidence>
<feature type="transmembrane region" description="Helical" evidence="7">
    <location>
        <begin position="354"/>
        <end position="374"/>
    </location>
</feature>
<dbReference type="GO" id="GO:0005886">
    <property type="term" value="C:plasma membrane"/>
    <property type="evidence" value="ECO:0007669"/>
    <property type="project" value="UniProtKB-SubCell"/>
</dbReference>
<feature type="non-terminal residue" evidence="9">
    <location>
        <position position="1"/>
    </location>
</feature>
<feature type="transmembrane region" description="Helical" evidence="7">
    <location>
        <begin position="380"/>
        <end position="402"/>
    </location>
</feature>
<dbReference type="InterPro" id="IPR051788">
    <property type="entry name" value="MFS_Transporter"/>
</dbReference>
<feature type="transmembrane region" description="Helical" evidence="7">
    <location>
        <begin position="182"/>
        <end position="205"/>
    </location>
</feature>
<evidence type="ECO:0000256" key="4">
    <source>
        <dbReference type="ARBA" id="ARBA00022692"/>
    </source>
</evidence>
<keyword evidence="4 7" id="KW-0812">Transmembrane</keyword>
<name>A0A2U3NDW4_9MYCO</name>
<dbReference type="InterPro" id="IPR020846">
    <property type="entry name" value="MFS_dom"/>
</dbReference>
<dbReference type="InterPro" id="IPR036259">
    <property type="entry name" value="MFS_trans_sf"/>
</dbReference>
<accession>A0A2U3NDW4</accession>
<dbReference type="STRING" id="1841859.GCA_900157385_03198"/>
<feature type="transmembrane region" description="Helical" evidence="7">
    <location>
        <begin position="98"/>
        <end position="116"/>
    </location>
</feature>
<dbReference type="PANTHER" id="PTHR23514">
    <property type="entry name" value="BYPASS OF STOP CODON PROTEIN 6"/>
    <property type="match status" value="1"/>
</dbReference>
<protein>
    <submittedName>
        <fullName evidence="9">Predicted arabinose efflux permease, MFS family</fullName>
    </submittedName>
</protein>
<reference evidence="9 10" key="1">
    <citation type="submission" date="2017-01" db="EMBL/GenBank/DDBJ databases">
        <authorList>
            <consortium name="Urmite Genomes"/>
        </authorList>
    </citation>
    <scope>NUCLEOTIDE SEQUENCE [LARGE SCALE GENOMIC DNA]</scope>
    <source>
        <strain evidence="9 10">AB308</strain>
    </source>
</reference>
<feature type="transmembrane region" description="Helical" evidence="7">
    <location>
        <begin position="32"/>
        <end position="52"/>
    </location>
</feature>
<feature type="transmembrane region" description="Helical" evidence="7">
    <location>
        <begin position="262"/>
        <end position="282"/>
    </location>
</feature>
<dbReference type="PANTHER" id="PTHR23514:SF3">
    <property type="entry name" value="BYPASS OF STOP CODON PROTEIN 6"/>
    <property type="match status" value="1"/>
</dbReference>